<feature type="region of interest" description="Disordered" evidence="9">
    <location>
        <begin position="1"/>
        <end position="37"/>
    </location>
</feature>
<dbReference type="InterPro" id="IPR000261">
    <property type="entry name" value="EH_dom"/>
</dbReference>
<evidence type="ECO:0000256" key="8">
    <source>
        <dbReference type="ARBA" id="ARBA00023136"/>
    </source>
</evidence>
<dbReference type="Pfam" id="PF00350">
    <property type="entry name" value="Dynamin_N"/>
    <property type="match status" value="1"/>
</dbReference>
<keyword evidence="4" id="KW-0479">Metal-binding</keyword>
<evidence type="ECO:0000256" key="6">
    <source>
        <dbReference type="ARBA" id="ARBA00022753"/>
    </source>
</evidence>
<dbReference type="InterPro" id="IPR031692">
    <property type="entry name" value="EHD_N"/>
</dbReference>
<keyword evidence="6" id="KW-0967">Endosome</keyword>
<dbReference type="PROSITE" id="PS51718">
    <property type="entry name" value="G_DYNAMIN_2"/>
    <property type="match status" value="1"/>
</dbReference>
<feature type="domain" description="Dynamin-type G" evidence="12">
    <location>
        <begin position="79"/>
        <end position="309"/>
    </location>
</feature>
<dbReference type="SUPFAM" id="SSF47473">
    <property type="entry name" value="EF-hand"/>
    <property type="match status" value="1"/>
</dbReference>
<dbReference type="InterPro" id="IPR027417">
    <property type="entry name" value="P-loop_NTPase"/>
</dbReference>
<evidence type="ECO:0000256" key="5">
    <source>
        <dbReference type="ARBA" id="ARBA00022741"/>
    </source>
</evidence>
<evidence type="ECO:0000256" key="4">
    <source>
        <dbReference type="ARBA" id="ARBA00022723"/>
    </source>
</evidence>
<dbReference type="PANTHER" id="PTHR11216">
    <property type="entry name" value="EH DOMAIN"/>
    <property type="match status" value="1"/>
</dbReference>
<dbReference type="Gene3D" id="1.10.238.10">
    <property type="entry name" value="EF-hand"/>
    <property type="match status" value="1"/>
</dbReference>
<dbReference type="GO" id="GO:0010008">
    <property type="term" value="C:endosome membrane"/>
    <property type="evidence" value="ECO:0007669"/>
    <property type="project" value="UniProtKB-SubCell"/>
</dbReference>
<dbReference type="Pfam" id="PF12763">
    <property type="entry name" value="EH"/>
    <property type="match status" value="1"/>
</dbReference>
<evidence type="ECO:0000256" key="2">
    <source>
        <dbReference type="ARBA" id="ARBA00004481"/>
    </source>
</evidence>
<dbReference type="InterPro" id="IPR011992">
    <property type="entry name" value="EF-hand-dom_pair"/>
</dbReference>
<dbReference type="PROSITE" id="PS50031">
    <property type="entry name" value="EH"/>
    <property type="match status" value="1"/>
</dbReference>
<gene>
    <name evidence="13" type="ORF">HK097_008452</name>
</gene>
<accession>A0AAD5SNA2</accession>
<feature type="domain" description="EF-hand" evidence="11">
    <location>
        <begin position="493"/>
        <end position="528"/>
    </location>
</feature>
<dbReference type="InterPro" id="IPR045063">
    <property type="entry name" value="Dynamin_N"/>
</dbReference>
<organism evidence="13 14">
    <name type="scientific">Rhizophlyctis rosea</name>
    <dbReference type="NCBI Taxonomy" id="64517"/>
    <lineage>
        <taxon>Eukaryota</taxon>
        <taxon>Fungi</taxon>
        <taxon>Fungi incertae sedis</taxon>
        <taxon>Chytridiomycota</taxon>
        <taxon>Chytridiomycota incertae sedis</taxon>
        <taxon>Chytridiomycetes</taxon>
        <taxon>Rhizophlyctidales</taxon>
        <taxon>Rhizophlyctidaceae</taxon>
        <taxon>Rhizophlyctis</taxon>
    </lineage>
</organism>
<dbReference type="Gene3D" id="1.10.268.20">
    <property type="match status" value="1"/>
</dbReference>
<dbReference type="Gene3D" id="3.40.50.300">
    <property type="entry name" value="P-loop containing nucleotide triphosphate hydrolases"/>
    <property type="match status" value="1"/>
</dbReference>
<evidence type="ECO:0000259" key="11">
    <source>
        <dbReference type="PROSITE" id="PS50222"/>
    </source>
</evidence>
<dbReference type="GO" id="GO:0005886">
    <property type="term" value="C:plasma membrane"/>
    <property type="evidence" value="ECO:0007669"/>
    <property type="project" value="UniProtKB-SubCell"/>
</dbReference>
<dbReference type="GO" id="GO:0016197">
    <property type="term" value="P:endosomal transport"/>
    <property type="evidence" value="ECO:0007669"/>
    <property type="project" value="TreeGrafter"/>
</dbReference>
<reference evidence="13" key="1">
    <citation type="submission" date="2020-05" db="EMBL/GenBank/DDBJ databases">
        <title>Phylogenomic resolution of chytrid fungi.</title>
        <authorList>
            <person name="Stajich J.E."/>
            <person name="Amses K."/>
            <person name="Simmons R."/>
            <person name="Seto K."/>
            <person name="Myers J."/>
            <person name="Bonds A."/>
            <person name="Quandt C.A."/>
            <person name="Barry K."/>
            <person name="Liu P."/>
            <person name="Grigoriev I."/>
            <person name="Longcore J.E."/>
            <person name="James T.Y."/>
        </authorList>
    </citation>
    <scope>NUCLEOTIDE SEQUENCE</scope>
    <source>
        <strain evidence="13">JEL0318</strain>
    </source>
</reference>
<dbReference type="CDD" id="cd00052">
    <property type="entry name" value="EH"/>
    <property type="match status" value="1"/>
</dbReference>
<dbReference type="AlphaFoldDB" id="A0AAD5SNA2"/>
<evidence type="ECO:0000313" key="13">
    <source>
        <dbReference type="EMBL" id="KAJ3057357.1"/>
    </source>
</evidence>
<evidence type="ECO:0000256" key="1">
    <source>
        <dbReference type="ARBA" id="ARBA00004413"/>
    </source>
</evidence>
<evidence type="ECO:0000259" key="12">
    <source>
        <dbReference type="PROSITE" id="PS51718"/>
    </source>
</evidence>
<evidence type="ECO:0000259" key="10">
    <source>
        <dbReference type="PROSITE" id="PS50031"/>
    </source>
</evidence>
<dbReference type="EMBL" id="JADGJD010000005">
    <property type="protein sequence ID" value="KAJ3057357.1"/>
    <property type="molecule type" value="Genomic_DNA"/>
</dbReference>
<dbReference type="GO" id="GO:0006897">
    <property type="term" value="P:endocytosis"/>
    <property type="evidence" value="ECO:0007669"/>
    <property type="project" value="TreeGrafter"/>
</dbReference>
<dbReference type="InterPro" id="IPR030381">
    <property type="entry name" value="G_DYNAMIN_dom"/>
</dbReference>
<dbReference type="PROSITE" id="PS50222">
    <property type="entry name" value="EF_HAND_2"/>
    <property type="match status" value="1"/>
</dbReference>
<proteinExistence type="predicted"/>
<evidence type="ECO:0000256" key="9">
    <source>
        <dbReference type="SAM" id="MobiDB-lite"/>
    </source>
</evidence>
<evidence type="ECO:0000313" key="14">
    <source>
        <dbReference type="Proteomes" id="UP001212841"/>
    </source>
</evidence>
<evidence type="ECO:0000256" key="7">
    <source>
        <dbReference type="ARBA" id="ARBA00022837"/>
    </source>
</evidence>
<dbReference type="Proteomes" id="UP001212841">
    <property type="component" value="Unassembled WGS sequence"/>
</dbReference>
<keyword evidence="7" id="KW-0106">Calcium</keyword>
<keyword evidence="14" id="KW-1185">Reference proteome</keyword>
<feature type="domain" description="EH" evidence="10">
    <location>
        <begin position="461"/>
        <end position="549"/>
    </location>
</feature>
<dbReference type="CDD" id="cd09913">
    <property type="entry name" value="EHD"/>
    <property type="match status" value="1"/>
</dbReference>
<dbReference type="PANTHER" id="PTHR11216:SF31">
    <property type="entry name" value="AT21416P"/>
    <property type="match status" value="1"/>
</dbReference>
<dbReference type="GO" id="GO:0005525">
    <property type="term" value="F:GTP binding"/>
    <property type="evidence" value="ECO:0007669"/>
    <property type="project" value="InterPro"/>
</dbReference>
<feature type="compositionally biased region" description="Polar residues" evidence="9">
    <location>
        <begin position="10"/>
        <end position="22"/>
    </location>
</feature>
<dbReference type="GO" id="GO:0005509">
    <property type="term" value="F:calcium ion binding"/>
    <property type="evidence" value="ECO:0007669"/>
    <property type="project" value="InterPro"/>
</dbReference>
<evidence type="ECO:0000256" key="3">
    <source>
        <dbReference type="ARBA" id="ARBA00022475"/>
    </source>
</evidence>
<name>A0AAD5SNA2_9FUNG</name>
<dbReference type="SUPFAM" id="SSF52540">
    <property type="entry name" value="P-loop containing nucleoside triphosphate hydrolases"/>
    <property type="match status" value="1"/>
</dbReference>
<dbReference type="InterPro" id="IPR040990">
    <property type="entry name" value="DUF5600"/>
</dbReference>
<protein>
    <submittedName>
        <fullName evidence="13">Uncharacterized protein</fullName>
    </submittedName>
</protein>
<sequence length="549" mass="61609">MADTPPPLPTKTSRLMTPTKVSPTKERPASSKKGGAAPVKEFKDIMDGLKSIYQTKIKPLEQAYSFDQFHSPFLTNADIGAKPMVLLVGQYSVGKSTFVKYILEKEYPGCHIGPEPTTDRFVAIMNGEERVIPGNAAAVSTELPFTALTRFGASFLSKFQVSSLSTPVLEDVVIIDTPGILSGEKQRLQRGYDFTAVIEWFAERADMILLLFDAHKLDISDEFKRAIGALRGHDEKIRVVLNKADMVSGQQLLRVYGAMMWSLGKVVQTPEVMRVYIGSFWDNPPQHKDCEMLLKAEQQDLLNDLSTLPRNAAVRKINEIVKRTRMAKVHALIVSHCREQMPAMFGQSKKQTELINNLEGEFEKIARQHQLVRGDFPDPNRFKEKLAMFKIEKFPKLDKKMLALVDEALGIDLPKLLSDFPQTQAIVPTIMQNPFENLDSPAEGVQSKPTPEELWKWDAIDRKTYIEKFKGVAGADGKVSGSAAKPVLEATGLDQATLAKIWKLSDWTKDGYLDADEFVVAMWICEVRKRDWAPLPDTLPEALLPHRKI</sequence>
<dbReference type="FunFam" id="3.40.50.300:FF:000147">
    <property type="entry name" value="EH domain-containing protein 1"/>
    <property type="match status" value="1"/>
</dbReference>
<dbReference type="SMART" id="SM00027">
    <property type="entry name" value="EH"/>
    <property type="match status" value="1"/>
</dbReference>
<keyword evidence="5" id="KW-0547">Nucleotide-binding</keyword>
<keyword evidence="3" id="KW-1003">Cell membrane</keyword>
<dbReference type="Pfam" id="PF16880">
    <property type="entry name" value="EHD_N"/>
    <property type="match status" value="1"/>
</dbReference>
<keyword evidence="8" id="KW-0472">Membrane</keyword>
<comment type="caution">
    <text evidence="13">The sequence shown here is derived from an EMBL/GenBank/DDBJ whole genome shotgun (WGS) entry which is preliminary data.</text>
</comment>
<dbReference type="Pfam" id="PF18150">
    <property type="entry name" value="DUF5600"/>
    <property type="match status" value="1"/>
</dbReference>
<dbReference type="InterPro" id="IPR002048">
    <property type="entry name" value="EF_hand_dom"/>
</dbReference>
<comment type="subcellular location">
    <subcellularLocation>
        <location evidence="1">Cell membrane</location>
        <topology evidence="1">Peripheral membrane protein</topology>
        <orientation evidence="1">Cytoplasmic side</orientation>
    </subcellularLocation>
    <subcellularLocation>
        <location evidence="2">Endosome membrane</location>
        <topology evidence="2">Peripheral membrane protein</topology>
    </subcellularLocation>
</comment>